<dbReference type="PANTHER" id="PTHR14614:SF109">
    <property type="entry name" value="RIBOSOMAL LYSINE N-METHYLTRANSFERASE 5"/>
    <property type="match status" value="1"/>
</dbReference>
<dbReference type="PANTHER" id="PTHR14614">
    <property type="entry name" value="HEPATOCELLULAR CARCINOMA-ASSOCIATED ANTIGEN"/>
    <property type="match status" value="1"/>
</dbReference>
<accession>A0A6S8BAG5</accession>
<sequence>MDAVASKETVRTDGESSGAGCGIENLSDENRKVHKLCELGYTLEQDDERLQDALKAFTKALEVAPSNAYANLAFASFAIRKNLGGVGKSQDLQEKVKTSLDVASQFEATNTSELHNLLAILHCKILGDFESACFAFEKSIEMDQENVDALYNYGNFLDQALGDVNRSSELYEKVLSLNPDHVTALNNYAAQFVEQAKTIDVSSVEGQRLLGKAKDLFERANKLSPGLPAFNLACVASLQGNGEKAQYWLNESLEMGLIDPGDEGIQLLMEDSDLENIRNETWFQKTCDSMRSQNNYVQYKQESSAINVDFDYTVSFLGETILLKQPDSLMEDKNNTLKSEELSNYSSEQAGTTGWTVWNANFVTLRYLEKKGREWWRGKHILDLSAGLGLVGIACAKLGAKVTISEVGSKQLECIRNNVSINQVEDNVRVVELLWGDNKAINDVFSNPGQDKGCYYDLVIASDLVYIAIRDSIQEQLVQTINRLIEKGAKRLLLVYEERMRPEEEKILQMLTKHQNLHLFQHPESDICLKDVLSSKHNLSDSDCSDNENDTGFGLESLLEEELTFRMYSLSSVDS</sequence>
<dbReference type="SUPFAM" id="SSF81901">
    <property type="entry name" value="HCP-like"/>
    <property type="match status" value="1"/>
</dbReference>
<dbReference type="CDD" id="cd02440">
    <property type="entry name" value="AdoMet_MTases"/>
    <property type="match status" value="1"/>
</dbReference>
<dbReference type="Gene3D" id="1.25.40.10">
    <property type="entry name" value="Tetratricopeptide repeat domain"/>
    <property type="match status" value="1"/>
</dbReference>
<dbReference type="SMART" id="SM00028">
    <property type="entry name" value="TPR"/>
    <property type="match status" value="3"/>
</dbReference>
<evidence type="ECO:0000313" key="2">
    <source>
        <dbReference type="EMBL" id="CAE0435369.1"/>
    </source>
</evidence>
<evidence type="ECO:0000256" key="1">
    <source>
        <dbReference type="SAM" id="MobiDB-lite"/>
    </source>
</evidence>
<dbReference type="InterPro" id="IPR011990">
    <property type="entry name" value="TPR-like_helical_dom_sf"/>
</dbReference>
<dbReference type="InterPro" id="IPR019734">
    <property type="entry name" value="TPR_rpt"/>
</dbReference>
<proteinExistence type="predicted"/>
<dbReference type="Gene3D" id="3.40.50.150">
    <property type="entry name" value="Vaccinia Virus protein VP39"/>
    <property type="match status" value="1"/>
</dbReference>
<evidence type="ECO:0000313" key="3">
    <source>
        <dbReference type="EMBL" id="CAE0435372.1"/>
    </source>
</evidence>
<dbReference type="EMBL" id="HBIN01007675">
    <property type="protein sequence ID" value="CAE0435369.1"/>
    <property type="molecule type" value="Transcribed_RNA"/>
</dbReference>
<protein>
    <submittedName>
        <fullName evidence="2">Uncharacterized protein</fullName>
    </submittedName>
</protein>
<name>A0A6S8BAG5_9STRA</name>
<reference evidence="2" key="1">
    <citation type="submission" date="2021-01" db="EMBL/GenBank/DDBJ databases">
        <authorList>
            <person name="Corre E."/>
            <person name="Pelletier E."/>
            <person name="Niang G."/>
            <person name="Scheremetjew M."/>
            <person name="Finn R."/>
            <person name="Kale V."/>
            <person name="Holt S."/>
            <person name="Cochrane G."/>
            <person name="Meng A."/>
            <person name="Brown T."/>
            <person name="Cohen L."/>
        </authorList>
    </citation>
    <scope>NUCLEOTIDE SEQUENCE</scope>
    <source>
        <strain evidence="2">GSBS06</strain>
    </source>
</reference>
<dbReference type="InterPro" id="IPR029063">
    <property type="entry name" value="SAM-dependent_MTases_sf"/>
</dbReference>
<dbReference type="Pfam" id="PF10294">
    <property type="entry name" value="Methyltransf_16"/>
    <property type="match status" value="1"/>
</dbReference>
<organism evidence="2">
    <name type="scientific">Aplanochytrium stocchinoi</name>
    <dbReference type="NCBI Taxonomy" id="215587"/>
    <lineage>
        <taxon>Eukaryota</taxon>
        <taxon>Sar</taxon>
        <taxon>Stramenopiles</taxon>
        <taxon>Bigyra</taxon>
        <taxon>Labyrinthulomycetes</taxon>
        <taxon>Thraustochytrida</taxon>
        <taxon>Thraustochytriidae</taxon>
        <taxon>Aplanochytrium</taxon>
    </lineage>
</organism>
<dbReference type="InterPro" id="IPR019410">
    <property type="entry name" value="Methyltransf_16"/>
</dbReference>
<dbReference type="AlphaFoldDB" id="A0A6S8BAG5"/>
<feature type="region of interest" description="Disordered" evidence="1">
    <location>
        <begin position="1"/>
        <end position="24"/>
    </location>
</feature>
<gene>
    <name evidence="2" type="ORF">ASTO00021_LOCUS5649</name>
    <name evidence="3" type="ORF">ASTO00021_LOCUS5652</name>
</gene>
<dbReference type="Pfam" id="PF13181">
    <property type="entry name" value="TPR_8"/>
    <property type="match status" value="2"/>
</dbReference>
<dbReference type="EMBL" id="HBIN01007678">
    <property type="protein sequence ID" value="CAE0435372.1"/>
    <property type="molecule type" value="Transcribed_RNA"/>
</dbReference>
<dbReference type="SUPFAM" id="SSF53335">
    <property type="entry name" value="S-adenosyl-L-methionine-dependent methyltransferases"/>
    <property type="match status" value="1"/>
</dbReference>